<evidence type="ECO:0000313" key="1">
    <source>
        <dbReference type="EMBL" id="CAH2054822.1"/>
    </source>
</evidence>
<dbReference type="Proteomes" id="UP000837857">
    <property type="component" value="Chromosome 21"/>
</dbReference>
<accession>A0ABN8IK96</accession>
<gene>
    <name evidence="1" type="ORF">IPOD504_LOCUS8801</name>
</gene>
<sequence length="86" mass="9681">MANPLTLTVYAGANSALRGVAAQTTYLEMQIQVRRIAPYRIAISVNAPRRRPYKARLIRVSALRRENPRLRTEVAILEAKYGMVAL</sequence>
<feature type="non-terminal residue" evidence="1">
    <location>
        <position position="1"/>
    </location>
</feature>
<protein>
    <submittedName>
        <fullName evidence="1">Uncharacterized protein</fullName>
    </submittedName>
</protein>
<name>A0ABN8IK96_9NEOP</name>
<proteinExistence type="predicted"/>
<reference evidence="1" key="1">
    <citation type="submission" date="2022-03" db="EMBL/GenBank/DDBJ databases">
        <authorList>
            <person name="Martin H S."/>
        </authorList>
    </citation>
    <scope>NUCLEOTIDE SEQUENCE</scope>
</reference>
<dbReference type="EMBL" id="OW152833">
    <property type="protein sequence ID" value="CAH2054822.1"/>
    <property type="molecule type" value="Genomic_DNA"/>
</dbReference>
<organism evidence="1 2">
    <name type="scientific">Iphiclides podalirius</name>
    <name type="common">scarce swallowtail</name>
    <dbReference type="NCBI Taxonomy" id="110791"/>
    <lineage>
        <taxon>Eukaryota</taxon>
        <taxon>Metazoa</taxon>
        <taxon>Ecdysozoa</taxon>
        <taxon>Arthropoda</taxon>
        <taxon>Hexapoda</taxon>
        <taxon>Insecta</taxon>
        <taxon>Pterygota</taxon>
        <taxon>Neoptera</taxon>
        <taxon>Endopterygota</taxon>
        <taxon>Lepidoptera</taxon>
        <taxon>Glossata</taxon>
        <taxon>Ditrysia</taxon>
        <taxon>Papilionoidea</taxon>
        <taxon>Papilionidae</taxon>
        <taxon>Papilioninae</taxon>
        <taxon>Iphiclides</taxon>
    </lineage>
</organism>
<evidence type="ECO:0000313" key="2">
    <source>
        <dbReference type="Proteomes" id="UP000837857"/>
    </source>
</evidence>
<keyword evidence="2" id="KW-1185">Reference proteome</keyword>